<name>A0AAD4CPF2_ASPNN</name>
<evidence type="ECO:0000256" key="4">
    <source>
        <dbReference type="ARBA" id="ARBA00023136"/>
    </source>
</evidence>
<feature type="transmembrane region" description="Helical" evidence="5">
    <location>
        <begin position="257"/>
        <end position="275"/>
    </location>
</feature>
<protein>
    <recommendedName>
        <fullName evidence="8">UbiA prenyltransferase family-domain-containing protein</fullName>
    </recommendedName>
</protein>
<dbReference type="GO" id="GO:0016020">
    <property type="term" value="C:membrane"/>
    <property type="evidence" value="ECO:0007669"/>
    <property type="project" value="UniProtKB-SubCell"/>
</dbReference>
<keyword evidence="7" id="KW-1185">Reference proteome</keyword>
<keyword evidence="2 5" id="KW-0812">Transmembrane</keyword>
<feature type="transmembrane region" description="Helical" evidence="5">
    <location>
        <begin position="230"/>
        <end position="251"/>
    </location>
</feature>
<comment type="caution">
    <text evidence="6">The sequence shown here is derived from an EMBL/GenBank/DDBJ whole genome shotgun (WGS) entry which is preliminary data.</text>
</comment>
<dbReference type="CDD" id="cd13965">
    <property type="entry name" value="PT_UbiA_3"/>
    <property type="match status" value="1"/>
</dbReference>
<accession>A0AAD4CPF2</accession>
<evidence type="ECO:0000256" key="1">
    <source>
        <dbReference type="ARBA" id="ARBA00004141"/>
    </source>
</evidence>
<evidence type="ECO:0000313" key="7">
    <source>
        <dbReference type="Proteomes" id="UP001194746"/>
    </source>
</evidence>
<dbReference type="EMBL" id="VCAU01000030">
    <property type="protein sequence ID" value="KAF9889988.1"/>
    <property type="molecule type" value="Genomic_DNA"/>
</dbReference>
<sequence length="311" mass="35370">MAIIFLLALYRELIITGRMLRSNTGASFFVWMFGTAGRLLTLDPKPSPHTLALIITESLLDCFLFAYTFDILNQITSVEEDTLNKPYRPIPAGLLSIRGAKWRLILSWIGCYPVIWIVSGKEATFIQFTWKLWTLFCYVWPRINHWFFRNTFAGIGTYMMYRWINIIVTNHVPNAEMWYGYDLLFALFVNTTCQLQEFHDVDGDRKAGRRTLAVILGPTGRTVLRRGTTALMVVYGVAGCAWAVACQSVVATSRTPLMVGLVYTLTCGVILCRMWNSHSKAYDETTYKFGYIAASCLMSLYLRLVGSMDGK</sequence>
<evidence type="ECO:0000256" key="3">
    <source>
        <dbReference type="ARBA" id="ARBA00022989"/>
    </source>
</evidence>
<dbReference type="AlphaFoldDB" id="A0AAD4CPF2"/>
<dbReference type="Proteomes" id="UP001194746">
    <property type="component" value="Unassembled WGS sequence"/>
</dbReference>
<dbReference type="InterPro" id="IPR000537">
    <property type="entry name" value="UbiA_prenyltransferase"/>
</dbReference>
<keyword evidence="3 5" id="KW-1133">Transmembrane helix</keyword>
<evidence type="ECO:0008006" key="8">
    <source>
        <dbReference type="Google" id="ProtNLM"/>
    </source>
</evidence>
<gene>
    <name evidence="6" type="ORF">FE257_006668</name>
</gene>
<dbReference type="InterPro" id="IPR050475">
    <property type="entry name" value="Prenyltransferase_related"/>
</dbReference>
<dbReference type="Pfam" id="PF01040">
    <property type="entry name" value="UbiA"/>
    <property type="match status" value="1"/>
</dbReference>
<keyword evidence="4 5" id="KW-0472">Membrane</keyword>
<reference evidence="6" key="1">
    <citation type="journal article" date="2019" name="Beilstein J. Org. Chem.">
        <title>Nanangenines: drimane sesquiterpenoids as the dominant metabolite cohort of a novel Australian fungus, Aspergillus nanangensis.</title>
        <authorList>
            <person name="Lacey H.J."/>
            <person name="Gilchrist C.L.M."/>
            <person name="Crombie A."/>
            <person name="Kalaitzis J.A."/>
            <person name="Vuong D."/>
            <person name="Rutledge P.J."/>
            <person name="Turner P."/>
            <person name="Pitt J.I."/>
            <person name="Lacey E."/>
            <person name="Chooi Y.H."/>
            <person name="Piggott A.M."/>
        </authorList>
    </citation>
    <scope>NUCLEOTIDE SEQUENCE</scope>
    <source>
        <strain evidence="6">MST-FP2251</strain>
    </source>
</reference>
<proteinExistence type="predicted"/>
<dbReference type="InterPro" id="IPR044878">
    <property type="entry name" value="UbiA_sf"/>
</dbReference>
<reference evidence="6" key="2">
    <citation type="submission" date="2020-02" db="EMBL/GenBank/DDBJ databases">
        <authorList>
            <person name="Gilchrist C.L.M."/>
            <person name="Chooi Y.-H."/>
        </authorList>
    </citation>
    <scope>NUCLEOTIDE SEQUENCE</scope>
    <source>
        <strain evidence="6">MST-FP2251</strain>
    </source>
</reference>
<comment type="subcellular location">
    <subcellularLocation>
        <location evidence="1">Membrane</location>
        <topology evidence="1">Multi-pass membrane protein</topology>
    </subcellularLocation>
</comment>
<dbReference type="PANTHER" id="PTHR42723:SF1">
    <property type="entry name" value="CHLOROPHYLL SYNTHASE, CHLOROPLASTIC"/>
    <property type="match status" value="1"/>
</dbReference>
<evidence type="ECO:0000256" key="2">
    <source>
        <dbReference type="ARBA" id="ARBA00022692"/>
    </source>
</evidence>
<dbReference type="PANTHER" id="PTHR42723">
    <property type="entry name" value="CHLOROPHYLL SYNTHASE"/>
    <property type="match status" value="1"/>
</dbReference>
<organism evidence="6 7">
    <name type="scientific">Aspergillus nanangensis</name>
    <dbReference type="NCBI Taxonomy" id="2582783"/>
    <lineage>
        <taxon>Eukaryota</taxon>
        <taxon>Fungi</taxon>
        <taxon>Dikarya</taxon>
        <taxon>Ascomycota</taxon>
        <taxon>Pezizomycotina</taxon>
        <taxon>Eurotiomycetes</taxon>
        <taxon>Eurotiomycetidae</taxon>
        <taxon>Eurotiales</taxon>
        <taxon>Aspergillaceae</taxon>
        <taxon>Aspergillus</taxon>
        <taxon>Aspergillus subgen. Circumdati</taxon>
    </lineage>
</organism>
<dbReference type="Gene3D" id="1.10.357.140">
    <property type="entry name" value="UbiA prenyltransferase"/>
    <property type="match status" value="1"/>
</dbReference>
<dbReference type="GO" id="GO:0016765">
    <property type="term" value="F:transferase activity, transferring alkyl or aryl (other than methyl) groups"/>
    <property type="evidence" value="ECO:0007669"/>
    <property type="project" value="InterPro"/>
</dbReference>
<evidence type="ECO:0000313" key="6">
    <source>
        <dbReference type="EMBL" id="KAF9889988.1"/>
    </source>
</evidence>
<evidence type="ECO:0000256" key="5">
    <source>
        <dbReference type="SAM" id="Phobius"/>
    </source>
</evidence>
<feature type="transmembrane region" description="Helical" evidence="5">
    <location>
        <begin position="287"/>
        <end position="306"/>
    </location>
</feature>